<dbReference type="SMART" id="SM01049">
    <property type="entry name" value="Cache_2"/>
    <property type="match status" value="1"/>
</dbReference>
<evidence type="ECO:0000256" key="1">
    <source>
        <dbReference type="ARBA" id="ARBA00004651"/>
    </source>
</evidence>
<feature type="region of interest" description="Disordered" evidence="9">
    <location>
        <begin position="527"/>
        <end position="546"/>
    </location>
</feature>
<dbReference type="InterPro" id="IPR033480">
    <property type="entry name" value="sCache_2"/>
</dbReference>
<dbReference type="Pfam" id="PF00672">
    <property type="entry name" value="HAMP"/>
    <property type="match status" value="1"/>
</dbReference>
<gene>
    <name evidence="13" type="ORF">EES38_20500</name>
</gene>
<dbReference type="AlphaFoldDB" id="A0A3N9TAL3"/>
<sequence>MLLSLRRAKVSSRLTLLLIATVVIASIPFISMVRSYQADLIQAKQDKTKQIIEVAFGMLEHYYQQEKSGAISLENAKLLAADAIRQLRYDQGDYFWINDLTPNMVMHPIKPQLQGKNVGGVKDPSGKTLFIEMVDVAKSQGEGFVHYLWPKPGSEVDVEKVSYIKLFKPWGWVVGTGVYVDDVDALVMSRIQSMVVYVSGALILLIAFSFIIGRSITNPSKATQLALEDIAKGEGNLSTQLAVEGNDEFTAIAKAFNQFTQKIRSSIQNITPVSHSITQSAQLIDDITDIAARKANEQMVSVNSVAAAMTQLQSNNHEVANSAQNAAQAAQVASDKSNHGQDAINKASSFMTSLSHSLNETEQSSIKLSEEAANVGSVLEVIRGVAEQTNLLALNAAIEAARAGEQGRGFAVVADEVRTLATRTQKSTDEIEEIVDSLQTRARELSTSMGKTQRQSTATLEQADLAKQILDEINQQVHDIMAMNHHIAEASTQQSAATEEINRNLSQFTEHADQTHQDVQQLTQTSEQLSKDSHTLSESVNAFKLS</sequence>
<dbReference type="SMART" id="SM00304">
    <property type="entry name" value="HAMP"/>
    <property type="match status" value="1"/>
</dbReference>
<dbReference type="GO" id="GO:0005886">
    <property type="term" value="C:plasma membrane"/>
    <property type="evidence" value="ECO:0007669"/>
    <property type="project" value="UniProtKB-SubCell"/>
</dbReference>
<feature type="domain" description="HAMP" evidence="12">
    <location>
        <begin position="214"/>
        <end position="268"/>
    </location>
</feature>
<keyword evidence="3 10" id="KW-0812">Transmembrane</keyword>
<dbReference type="GO" id="GO:0007165">
    <property type="term" value="P:signal transduction"/>
    <property type="evidence" value="ECO:0007669"/>
    <property type="project" value="UniProtKB-KW"/>
</dbReference>
<evidence type="ECO:0000313" key="14">
    <source>
        <dbReference type="Proteomes" id="UP000281112"/>
    </source>
</evidence>
<dbReference type="Gene3D" id="1.10.287.950">
    <property type="entry name" value="Methyl-accepting chemotaxis protein"/>
    <property type="match status" value="1"/>
</dbReference>
<keyword evidence="14" id="KW-1185">Reference proteome</keyword>
<organism evidence="13 14">
    <name type="scientific">Vibrio viridaestus</name>
    <dbReference type="NCBI Taxonomy" id="2487322"/>
    <lineage>
        <taxon>Bacteria</taxon>
        <taxon>Pseudomonadati</taxon>
        <taxon>Pseudomonadota</taxon>
        <taxon>Gammaproteobacteria</taxon>
        <taxon>Vibrionales</taxon>
        <taxon>Vibrionaceae</taxon>
        <taxon>Vibrio</taxon>
    </lineage>
</organism>
<dbReference type="PANTHER" id="PTHR32089">
    <property type="entry name" value="METHYL-ACCEPTING CHEMOTAXIS PROTEIN MCPB"/>
    <property type="match status" value="1"/>
</dbReference>
<keyword evidence="5 10" id="KW-0472">Membrane</keyword>
<dbReference type="CDD" id="cd11386">
    <property type="entry name" value="MCP_signal"/>
    <property type="match status" value="1"/>
</dbReference>
<dbReference type="PANTHER" id="PTHR32089:SF119">
    <property type="entry name" value="METHYL-ACCEPTING CHEMOTAXIS PROTEIN CTPL"/>
    <property type="match status" value="1"/>
</dbReference>
<dbReference type="Proteomes" id="UP000281112">
    <property type="component" value="Unassembled WGS sequence"/>
</dbReference>
<evidence type="ECO:0000256" key="7">
    <source>
        <dbReference type="ARBA" id="ARBA00029447"/>
    </source>
</evidence>
<evidence type="ECO:0000256" key="9">
    <source>
        <dbReference type="SAM" id="MobiDB-lite"/>
    </source>
</evidence>
<dbReference type="SMART" id="SM00283">
    <property type="entry name" value="MA"/>
    <property type="match status" value="1"/>
</dbReference>
<dbReference type="EMBL" id="RJVQ01000015">
    <property type="protein sequence ID" value="RQW61161.1"/>
    <property type="molecule type" value="Genomic_DNA"/>
</dbReference>
<evidence type="ECO:0000256" key="3">
    <source>
        <dbReference type="ARBA" id="ARBA00022692"/>
    </source>
</evidence>
<dbReference type="Pfam" id="PF00015">
    <property type="entry name" value="MCPsignal"/>
    <property type="match status" value="1"/>
</dbReference>
<evidence type="ECO:0000256" key="10">
    <source>
        <dbReference type="SAM" id="Phobius"/>
    </source>
</evidence>
<keyword evidence="2" id="KW-1003">Cell membrane</keyword>
<evidence type="ECO:0000256" key="5">
    <source>
        <dbReference type="ARBA" id="ARBA00023136"/>
    </source>
</evidence>
<dbReference type="Gene3D" id="3.30.450.20">
    <property type="entry name" value="PAS domain"/>
    <property type="match status" value="1"/>
</dbReference>
<comment type="subcellular location">
    <subcellularLocation>
        <location evidence="1">Cell membrane</location>
        <topology evidence="1">Multi-pass membrane protein</topology>
    </subcellularLocation>
</comment>
<evidence type="ECO:0000256" key="2">
    <source>
        <dbReference type="ARBA" id="ARBA00022475"/>
    </source>
</evidence>
<dbReference type="CDD" id="cd06225">
    <property type="entry name" value="HAMP"/>
    <property type="match status" value="1"/>
</dbReference>
<dbReference type="PROSITE" id="PS50885">
    <property type="entry name" value="HAMP"/>
    <property type="match status" value="1"/>
</dbReference>
<dbReference type="InterPro" id="IPR003660">
    <property type="entry name" value="HAMP_dom"/>
</dbReference>
<comment type="caution">
    <text evidence="13">The sequence shown here is derived from an EMBL/GenBank/DDBJ whole genome shotgun (WGS) entry which is preliminary data.</text>
</comment>
<reference evidence="13 14" key="1">
    <citation type="submission" date="2018-11" db="EMBL/GenBank/DDBJ databases">
        <title>Vibrio LJC006 sp. nov., isolated from seawater during the bloom of the enteromorpha.</title>
        <authorList>
            <person name="Liang J."/>
        </authorList>
    </citation>
    <scope>NUCLEOTIDE SEQUENCE [LARGE SCALE GENOMIC DNA]</scope>
    <source>
        <strain evidence="13 14">LJC006</strain>
    </source>
</reference>
<evidence type="ECO:0000256" key="4">
    <source>
        <dbReference type="ARBA" id="ARBA00022989"/>
    </source>
</evidence>
<dbReference type="Pfam" id="PF17200">
    <property type="entry name" value="sCache_2"/>
    <property type="match status" value="1"/>
</dbReference>
<dbReference type="SUPFAM" id="SSF58104">
    <property type="entry name" value="Methyl-accepting chemotaxis protein (MCP) signaling domain"/>
    <property type="match status" value="1"/>
</dbReference>
<dbReference type="InterPro" id="IPR004089">
    <property type="entry name" value="MCPsignal_dom"/>
</dbReference>
<feature type="domain" description="Methyl-accepting transducer" evidence="11">
    <location>
        <begin position="273"/>
        <end position="509"/>
    </location>
</feature>
<evidence type="ECO:0000256" key="6">
    <source>
        <dbReference type="ARBA" id="ARBA00023224"/>
    </source>
</evidence>
<evidence type="ECO:0000259" key="12">
    <source>
        <dbReference type="PROSITE" id="PS50885"/>
    </source>
</evidence>
<dbReference type="OrthoDB" id="2489132at2"/>
<evidence type="ECO:0000256" key="8">
    <source>
        <dbReference type="PROSITE-ProRule" id="PRU00284"/>
    </source>
</evidence>
<keyword evidence="6 8" id="KW-0807">Transducer</keyword>
<dbReference type="FunFam" id="1.10.287.950:FF:000001">
    <property type="entry name" value="Methyl-accepting chemotaxis sensory transducer"/>
    <property type="match status" value="1"/>
</dbReference>
<proteinExistence type="inferred from homology"/>
<dbReference type="GO" id="GO:0006935">
    <property type="term" value="P:chemotaxis"/>
    <property type="evidence" value="ECO:0007669"/>
    <property type="project" value="UniProtKB-ARBA"/>
</dbReference>
<feature type="transmembrane region" description="Helical" evidence="10">
    <location>
        <begin position="194"/>
        <end position="212"/>
    </location>
</feature>
<dbReference type="PROSITE" id="PS50111">
    <property type="entry name" value="CHEMOTAXIS_TRANSDUC_2"/>
    <property type="match status" value="1"/>
</dbReference>
<name>A0A3N9TAL3_9VIBR</name>
<keyword evidence="4 10" id="KW-1133">Transmembrane helix</keyword>
<dbReference type="RefSeq" id="WP_124939081.1">
    <property type="nucleotide sequence ID" value="NZ_RJVQ01000015.1"/>
</dbReference>
<evidence type="ECO:0000313" key="13">
    <source>
        <dbReference type="EMBL" id="RQW61161.1"/>
    </source>
</evidence>
<accession>A0A3N9TAL3</accession>
<comment type="similarity">
    <text evidence="7">Belongs to the methyl-accepting chemotaxis (MCP) protein family.</text>
</comment>
<evidence type="ECO:0000259" key="11">
    <source>
        <dbReference type="PROSITE" id="PS50111"/>
    </source>
</evidence>
<protein>
    <submittedName>
        <fullName evidence="13">Methyl-accepting chemotaxis protein</fullName>
    </submittedName>
</protein>